<dbReference type="InterPro" id="IPR013320">
    <property type="entry name" value="ConA-like_dom_sf"/>
</dbReference>
<dbReference type="AlphaFoldDB" id="A0A8B9PR95"/>
<keyword evidence="4" id="KW-1185">Reference proteome</keyword>
<organism evidence="3 4">
    <name type="scientific">Apteryx owenii</name>
    <name type="common">Little spotted kiwi</name>
    <dbReference type="NCBI Taxonomy" id="8824"/>
    <lineage>
        <taxon>Eukaryota</taxon>
        <taxon>Metazoa</taxon>
        <taxon>Chordata</taxon>
        <taxon>Craniata</taxon>
        <taxon>Vertebrata</taxon>
        <taxon>Euteleostomi</taxon>
        <taxon>Archelosauria</taxon>
        <taxon>Archosauria</taxon>
        <taxon>Dinosauria</taxon>
        <taxon>Saurischia</taxon>
        <taxon>Theropoda</taxon>
        <taxon>Coelurosauria</taxon>
        <taxon>Aves</taxon>
        <taxon>Palaeognathae</taxon>
        <taxon>Apterygiformes</taxon>
        <taxon>Apterygidae</taxon>
        <taxon>Apteryx</taxon>
    </lineage>
</organism>
<feature type="region of interest" description="Disordered" evidence="1">
    <location>
        <begin position="329"/>
        <end position="351"/>
    </location>
</feature>
<feature type="region of interest" description="Disordered" evidence="1">
    <location>
        <begin position="1"/>
        <end position="34"/>
    </location>
</feature>
<dbReference type="PROSITE" id="PS50188">
    <property type="entry name" value="B302_SPRY"/>
    <property type="match status" value="1"/>
</dbReference>
<dbReference type="SUPFAM" id="SSF49899">
    <property type="entry name" value="Concanavalin A-like lectins/glucanases"/>
    <property type="match status" value="1"/>
</dbReference>
<reference evidence="3" key="1">
    <citation type="submission" date="2025-08" db="UniProtKB">
        <authorList>
            <consortium name="Ensembl"/>
        </authorList>
    </citation>
    <scope>IDENTIFICATION</scope>
</reference>
<evidence type="ECO:0000313" key="4">
    <source>
        <dbReference type="Proteomes" id="UP000694424"/>
    </source>
</evidence>
<evidence type="ECO:0000259" key="2">
    <source>
        <dbReference type="PROSITE" id="PS50188"/>
    </source>
</evidence>
<accession>A0A8B9PR95</accession>
<dbReference type="InterPro" id="IPR035783">
    <property type="entry name" value="SPRYD3_SPRY"/>
</dbReference>
<feature type="compositionally biased region" description="Gly residues" evidence="1">
    <location>
        <begin position="329"/>
        <end position="340"/>
    </location>
</feature>
<dbReference type="CDD" id="cd12908">
    <property type="entry name" value="SPRYD3"/>
    <property type="match status" value="1"/>
</dbReference>
<dbReference type="InterPro" id="IPR043136">
    <property type="entry name" value="B30.2/SPRY_sf"/>
</dbReference>
<evidence type="ECO:0000313" key="3">
    <source>
        <dbReference type="Ensembl" id="ENSAOWP00000016336.1"/>
    </source>
</evidence>
<dbReference type="InterPro" id="IPR003877">
    <property type="entry name" value="SPRY_dom"/>
</dbReference>
<proteinExistence type="predicted"/>
<reference evidence="3" key="2">
    <citation type="submission" date="2025-09" db="UniProtKB">
        <authorList>
            <consortium name="Ensembl"/>
        </authorList>
    </citation>
    <scope>IDENTIFICATION</scope>
</reference>
<dbReference type="Gene3D" id="2.60.120.920">
    <property type="match status" value="2"/>
</dbReference>
<dbReference type="InterPro" id="IPR050618">
    <property type="entry name" value="Ubq-SigPath_Reg"/>
</dbReference>
<name>A0A8B9PR95_APTOW</name>
<dbReference type="Proteomes" id="UP000694424">
    <property type="component" value="Unplaced"/>
</dbReference>
<dbReference type="Ensembl" id="ENSAOWT00000018547.1">
    <property type="protein sequence ID" value="ENSAOWP00000016336.1"/>
    <property type="gene ID" value="ENSAOWG00000011130.1"/>
</dbReference>
<feature type="domain" description="B30.2/SPRY" evidence="2">
    <location>
        <begin position="56"/>
        <end position="247"/>
    </location>
</feature>
<evidence type="ECO:0000256" key="1">
    <source>
        <dbReference type="SAM" id="MobiDB-lite"/>
    </source>
</evidence>
<protein>
    <submittedName>
        <fullName evidence="3">SPRY domain containing 3</fullName>
    </submittedName>
</protein>
<dbReference type="Pfam" id="PF00622">
    <property type="entry name" value="SPRY"/>
    <property type="match status" value="1"/>
</dbReference>
<dbReference type="PANTHER" id="PTHR12864">
    <property type="entry name" value="RAN BINDING PROTEIN 9-RELATED"/>
    <property type="match status" value="1"/>
</dbReference>
<dbReference type="SMART" id="SM00449">
    <property type="entry name" value="SPRY"/>
    <property type="match status" value="1"/>
</dbReference>
<dbReference type="InterPro" id="IPR001870">
    <property type="entry name" value="B30.2/SPRY"/>
</dbReference>
<sequence length="351" mass="37502">LKPALQVPELEAADPGDPRGASCPLPGEVQTHPRGWGHAQVTWRWRAGKKPAAETGWTGRAEVGPAGLSAPLALRVPREAASARPQAGAGDRRTRFVPCSYHGNSGEVGCYVAPRPLTRDNNYFEVSIVDSGVRGTIAVGLVPQYYSLDHQPGWLPDSVAYHADDGKLYSGRAKGRQFGTKCSSGDRIGCGIELVSFEVQTAQIFFTKNGKRVGSTIMPLSPDGLFPAVGMHSLGEEVRLHLHAELGTEEDDSIMMVDSYEDEWGRLHDVKVCGTLLEYVGKGKSIIDVGLAQARHPLSTRSHYFEVEIIDPGEKCYIALGLARKVTSRGGGGGGGGRGDPGVRAAGRRAP</sequence>